<dbReference type="PANTHER" id="PTHR42866">
    <property type="entry name" value="3-DEOXY-MANNO-OCTULOSONATE CYTIDYLYLTRANSFERASE"/>
    <property type="match status" value="1"/>
</dbReference>
<comment type="pathway">
    <text evidence="5">Nucleotide-sugar biosynthesis; CMP-3-deoxy-D-manno-octulosonate biosynthesis; CMP-3-deoxy-D-manno-octulosonate from 3-deoxy-D-manno-octulosonate and CTP: step 1/1.</text>
</comment>
<dbReference type="Proteomes" id="UP000247746">
    <property type="component" value="Unassembled WGS sequence"/>
</dbReference>
<dbReference type="CDD" id="cd02517">
    <property type="entry name" value="CMP-KDO-Synthetase"/>
    <property type="match status" value="1"/>
</dbReference>
<dbReference type="AlphaFoldDB" id="A0A2V4UGV0"/>
<dbReference type="NCBIfam" id="NF003952">
    <property type="entry name" value="PRK05450.1-5"/>
    <property type="match status" value="1"/>
</dbReference>
<accession>A0A2V4UGV0</accession>
<dbReference type="GO" id="GO:0005829">
    <property type="term" value="C:cytosol"/>
    <property type="evidence" value="ECO:0007669"/>
    <property type="project" value="TreeGrafter"/>
</dbReference>
<keyword evidence="4 5" id="KW-0448">Lipopolysaccharide biosynthesis</keyword>
<evidence type="ECO:0000256" key="3">
    <source>
        <dbReference type="ARBA" id="ARBA00022695"/>
    </source>
</evidence>
<evidence type="ECO:0000256" key="1">
    <source>
        <dbReference type="ARBA" id="ARBA00004370"/>
    </source>
</evidence>
<keyword evidence="7" id="KW-1185">Reference proteome</keyword>
<keyword evidence="3 5" id="KW-0548">Nucleotidyltransferase</keyword>
<dbReference type="InterPro" id="IPR029044">
    <property type="entry name" value="Nucleotide-diphossugar_trans"/>
</dbReference>
<evidence type="ECO:0000313" key="7">
    <source>
        <dbReference type="Proteomes" id="UP000247746"/>
    </source>
</evidence>
<reference evidence="6 7" key="1">
    <citation type="submission" date="2018-06" db="EMBL/GenBank/DDBJ databases">
        <title>Genomic Encyclopedia of Type Strains, Phase III (KMG-III): the genomes of soil and plant-associated and newly described type strains.</title>
        <authorList>
            <person name="Whitman W."/>
        </authorList>
    </citation>
    <scope>NUCLEOTIDE SEQUENCE [LARGE SCALE GENOMIC DNA]</scope>
    <source>
        <strain evidence="6 7">CECT 5889</strain>
    </source>
</reference>
<dbReference type="GO" id="GO:0009103">
    <property type="term" value="P:lipopolysaccharide biosynthetic process"/>
    <property type="evidence" value="ECO:0007669"/>
    <property type="project" value="UniProtKB-UniRule"/>
</dbReference>
<dbReference type="EMBL" id="QJSU01000004">
    <property type="protein sequence ID" value="PYE39387.1"/>
    <property type="molecule type" value="Genomic_DNA"/>
</dbReference>
<dbReference type="NCBIfam" id="TIGR00466">
    <property type="entry name" value="kdsB"/>
    <property type="match status" value="1"/>
</dbReference>
<dbReference type="InterPro" id="IPR004528">
    <property type="entry name" value="KdsB"/>
</dbReference>
<dbReference type="FunFam" id="3.90.550.10:FF:000011">
    <property type="entry name" value="3-deoxy-manno-octulosonate cytidylyltransferase"/>
    <property type="match status" value="1"/>
</dbReference>
<dbReference type="EC" id="2.7.7.38" evidence="5"/>
<organism evidence="6 7">
    <name type="scientific">Psychrobacter fozii</name>
    <dbReference type="NCBI Taxonomy" id="198480"/>
    <lineage>
        <taxon>Bacteria</taxon>
        <taxon>Pseudomonadati</taxon>
        <taxon>Pseudomonadota</taxon>
        <taxon>Gammaproteobacteria</taxon>
        <taxon>Moraxellales</taxon>
        <taxon>Moraxellaceae</taxon>
        <taxon>Psychrobacter</taxon>
    </lineage>
</organism>
<comment type="similarity">
    <text evidence="5">Belongs to the KdsB family.</text>
</comment>
<dbReference type="HAMAP" id="MF_00057">
    <property type="entry name" value="KdsB"/>
    <property type="match status" value="1"/>
</dbReference>
<sequence>MLSVTTPAKTHIVIPARFKSTRLPGKPLLQIHGKPMILWVAEKAQTAHFADDMCIATDDADIAKVCTDAGFDVVMTSPDHASGTDRLAEVAAIKGWADHDIVVNMQGDEPLVPPLLLEQVKALLVADNDSVMATLCEPIDDYETFMRPSVVKVVSQQSNDLQRALYFSRAPIPCDRDVVLAEDNQRQPPKNAYRHLGLYAYRVRLLQQFVHWPQTPLEMLESLEQLRVLENGGHIAIAAAACHLPAGVDTQEDLDRLNDMSLADFLNPIGSL</sequence>
<comment type="catalytic activity">
    <reaction evidence="5">
        <text>3-deoxy-alpha-D-manno-oct-2-ulosonate + CTP = CMP-3-deoxy-beta-D-manno-octulosonate + diphosphate</text>
        <dbReference type="Rhea" id="RHEA:23448"/>
        <dbReference type="ChEBI" id="CHEBI:33019"/>
        <dbReference type="ChEBI" id="CHEBI:37563"/>
        <dbReference type="ChEBI" id="CHEBI:85986"/>
        <dbReference type="ChEBI" id="CHEBI:85987"/>
        <dbReference type="EC" id="2.7.7.38"/>
    </reaction>
</comment>
<dbReference type="Gene3D" id="3.90.550.10">
    <property type="entry name" value="Spore Coat Polysaccharide Biosynthesis Protein SpsA, Chain A"/>
    <property type="match status" value="1"/>
</dbReference>
<name>A0A2V4UGV0_9GAMM</name>
<dbReference type="NCBIfam" id="NF009905">
    <property type="entry name" value="PRK13368.1"/>
    <property type="match status" value="1"/>
</dbReference>
<dbReference type="NCBIfam" id="NF003950">
    <property type="entry name" value="PRK05450.1-3"/>
    <property type="match status" value="1"/>
</dbReference>
<gene>
    <name evidence="5" type="primary">kdsB</name>
    <name evidence="6" type="ORF">DFP82_104199</name>
</gene>
<dbReference type="SUPFAM" id="SSF53448">
    <property type="entry name" value="Nucleotide-diphospho-sugar transferases"/>
    <property type="match status" value="1"/>
</dbReference>
<dbReference type="RefSeq" id="WP_110923036.1">
    <property type="nucleotide sequence ID" value="NZ_QJSU01000004.1"/>
</dbReference>
<dbReference type="Pfam" id="PF02348">
    <property type="entry name" value="CTP_transf_3"/>
    <property type="match status" value="1"/>
</dbReference>
<keyword evidence="2 5" id="KW-0808">Transferase</keyword>
<dbReference type="OrthoDB" id="9815559at2"/>
<comment type="caution">
    <text evidence="6">The sequence shown here is derived from an EMBL/GenBank/DDBJ whole genome shotgun (WGS) entry which is preliminary data.</text>
</comment>
<evidence type="ECO:0000256" key="4">
    <source>
        <dbReference type="ARBA" id="ARBA00022985"/>
    </source>
</evidence>
<evidence type="ECO:0000256" key="5">
    <source>
        <dbReference type="HAMAP-Rule" id="MF_00057"/>
    </source>
</evidence>
<keyword evidence="5" id="KW-0963">Cytoplasm</keyword>
<evidence type="ECO:0000256" key="2">
    <source>
        <dbReference type="ARBA" id="ARBA00022679"/>
    </source>
</evidence>
<dbReference type="PANTHER" id="PTHR42866:SF2">
    <property type="entry name" value="3-DEOXY-MANNO-OCTULOSONATE CYTIDYLYLTRANSFERASE, MITOCHONDRIAL"/>
    <property type="match status" value="1"/>
</dbReference>
<evidence type="ECO:0000313" key="6">
    <source>
        <dbReference type="EMBL" id="PYE39387.1"/>
    </source>
</evidence>
<dbReference type="GO" id="GO:0016020">
    <property type="term" value="C:membrane"/>
    <property type="evidence" value="ECO:0007669"/>
    <property type="project" value="UniProtKB-SubCell"/>
</dbReference>
<comment type="subcellular location">
    <subcellularLocation>
        <location evidence="5">Cytoplasm</location>
    </subcellularLocation>
    <subcellularLocation>
        <location evidence="1">Membrane</location>
    </subcellularLocation>
</comment>
<proteinExistence type="inferred from homology"/>
<dbReference type="UniPathway" id="UPA00358">
    <property type="reaction ID" value="UER00476"/>
</dbReference>
<comment type="function">
    <text evidence="5">Activates KDO (a required 8-carbon sugar) for incorporation into bacterial lipopolysaccharide in Gram-negative bacteria.</text>
</comment>
<protein>
    <recommendedName>
        <fullName evidence="5">3-deoxy-manno-octulosonate cytidylyltransferase</fullName>
        <ecNumber evidence="5">2.7.7.38</ecNumber>
    </recommendedName>
    <alternativeName>
        <fullName evidence="5">CMP-2-keto-3-deoxyoctulosonic acid synthase</fullName>
        <shortName evidence="5">CKS</shortName>
        <shortName evidence="5">CMP-KDO synthase</shortName>
    </alternativeName>
</protein>
<dbReference type="GO" id="GO:0008690">
    <property type="term" value="F:3-deoxy-manno-octulosonate cytidylyltransferase activity"/>
    <property type="evidence" value="ECO:0007669"/>
    <property type="project" value="UniProtKB-UniRule"/>
</dbReference>
<dbReference type="InterPro" id="IPR003329">
    <property type="entry name" value="Cytidylyl_trans"/>
</dbReference>
<dbReference type="GO" id="GO:0033468">
    <property type="term" value="P:CMP-keto-3-deoxy-D-manno-octulosonic acid biosynthetic process"/>
    <property type="evidence" value="ECO:0007669"/>
    <property type="project" value="UniProtKB-UniRule"/>
</dbReference>